<accession>A0AAD7BB12</accession>
<name>A0AAD7BB12_9AGAR</name>
<gene>
    <name evidence="3" type="ORF">FB45DRAFT_713834</name>
</gene>
<dbReference type="Proteomes" id="UP001221142">
    <property type="component" value="Unassembled WGS sequence"/>
</dbReference>
<dbReference type="Pfam" id="PF14214">
    <property type="entry name" value="Helitron_like_N"/>
    <property type="match status" value="1"/>
</dbReference>
<protein>
    <recommendedName>
        <fullName evidence="2">Helitron helicase-like domain-containing protein</fullName>
    </recommendedName>
</protein>
<comment type="caution">
    <text evidence="3">The sequence shown here is derived from an EMBL/GenBank/DDBJ whole genome shotgun (WGS) entry which is preliminary data.</text>
</comment>
<dbReference type="AlphaFoldDB" id="A0AAD7BB12"/>
<dbReference type="InterPro" id="IPR025476">
    <property type="entry name" value="Helitron_helicase-like"/>
</dbReference>
<sequence>LLDILLGLGRDSKIGVFGEIIAYYGVVEAQGRGRLHVHMLLWLRHALSPLELLKRCTQNPDFAQQVFKWYEDVFSQCLPENTVPYVKEHDMYLRQPVMSRPLNPRDPDFHLNFNQDLREVLESTAQIHDHSDTCFKYLPKTPRNLRDNDKDCRFQLPRPLQAATHMDEDGTIVLRCNNGRVNTYVPLIVSSERCNMDAKTISSGTVALAMFYYVGNYTIKASMDTAIIFSALCAAIKALQDHPPMDVDGELDPSEHSRLLMVKTVNQLVGKRELSSQQVATKLLGLPMRYTNMSYPIFYWSRTLRELAPQAFCPQDDTEPVIQSQEDDVESALD</sequence>
<feature type="non-terminal residue" evidence="3">
    <location>
        <position position="1"/>
    </location>
</feature>
<proteinExistence type="predicted"/>
<dbReference type="EMBL" id="JARKIF010000024">
    <property type="protein sequence ID" value="KAJ7615523.1"/>
    <property type="molecule type" value="Genomic_DNA"/>
</dbReference>
<evidence type="ECO:0000313" key="4">
    <source>
        <dbReference type="Proteomes" id="UP001221142"/>
    </source>
</evidence>
<feature type="domain" description="Helitron helicase-like" evidence="2">
    <location>
        <begin position="13"/>
        <end position="41"/>
    </location>
</feature>
<feature type="region of interest" description="Disordered" evidence="1">
    <location>
        <begin position="315"/>
        <end position="334"/>
    </location>
</feature>
<feature type="non-terminal residue" evidence="3">
    <location>
        <position position="334"/>
    </location>
</feature>
<evidence type="ECO:0000256" key="1">
    <source>
        <dbReference type="SAM" id="MobiDB-lite"/>
    </source>
</evidence>
<evidence type="ECO:0000313" key="3">
    <source>
        <dbReference type="EMBL" id="KAJ7615523.1"/>
    </source>
</evidence>
<reference evidence="3" key="1">
    <citation type="submission" date="2023-03" db="EMBL/GenBank/DDBJ databases">
        <title>Massive genome expansion in bonnet fungi (Mycena s.s.) driven by repeated elements and novel gene families across ecological guilds.</title>
        <authorList>
            <consortium name="Lawrence Berkeley National Laboratory"/>
            <person name="Harder C.B."/>
            <person name="Miyauchi S."/>
            <person name="Viragh M."/>
            <person name="Kuo A."/>
            <person name="Thoen E."/>
            <person name="Andreopoulos B."/>
            <person name="Lu D."/>
            <person name="Skrede I."/>
            <person name="Drula E."/>
            <person name="Henrissat B."/>
            <person name="Morin E."/>
            <person name="Kohler A."/>
            <person name="Barry K."/>
            <person name="LaButti K."/>
            <person name="Morin E."/>
            <person name="Salamov A."/>
            <person name="Lipzen A."/>
            <person name="Mereny Z."/>
            <person name="Hegedus B."/>
            <person name="Baldrian P."/>
            <person name="Stursova M."/>
            <person name="Weitz H."/>
            <person name="Taylor A."/>
            <person name="Grigoriev I.V."/>
            <person name="Nagy L.G."/>
            <person name="Martin F."/>
            <person name="Kauserud H."/>
        </authorList>
    </citation>
    <scope>NUCLEOTIDE SEQUENCE</scope>
    <source>
        <strain evidence="3">9284</strain>
    </source>
</reference>
<evidence type="ECO:0000259" key="2">
    <source>
        <dbReference type="Pfam" id="PF14214"/>
    </source>
</evidence>
<keyword evidence="4" id="KW-1185">Reference proteome</keyword>
<feature type="compositionally biased region" description="Acidic residues" evidence="1">
    <location>
        <begin position="325"/>
        <end position="334"/>
    </location>
</feature>
<organism evidence="3 4">
    <name type="scientific">Roridomyces roridus</name>
    <dbReference type="NCBI Taxonomy" id="1738132"/>
    <lineage>
        <taxon>Eukaryota</taxon>
        <taxon>Fungi</taxon>
        <taxon>Dikarya</taxon>
        <taxon>Basidiomycota</taxon>
        <taxon>Agaricomycotina</taxon>
        <taxon>Agaricomycetes</taxon>
        <taxon>Agaricomycetidae</taxon>
        <taxon>Agaricales</taxon>
        <taxon>Marasmiineae</taxon>
        <taxon>Mycenaceae</taxon>
        <taxon>Roridomyces</taxon>
    </lineage>
</organism>